<keyword evidence="2" id="KW-1185">Reference proteome</keyword>
<dbReference type="OrthoDB" id="8191639at2759"/>
<organism evidence="1 2">
    <name type="scientific">Paramuricea clavata</name>
    <name type="common">Red gorgonian</name>
    <name type="synonym">Violescent sea-whip</name>
    <dbReference type="NCBI Taxonomy" id="317549"/>
    <lineage>
        <taxon>Eukaryota</taxon>
        <taxon>Metazoa</taxon>
        <taxon>Cnidaria</taxon>
        <taxon>Anthozoa</taxon>
        <taxon>Octocorallia</taxon>
        <taxon>Malacalcyonacea</taxon>
        <taxon>Plexauridae</taxon>
        <taxon>Paramuricea</taxon>
    </lineage>
</organism>
<name>A0A7D9HS72_PARCT</name>
<evidence type="ECO:0000313" key="1">
    <source>
        <dbReference type="EMBL" id="CAB3989358.1"/>
    </source>
</evidence>
<sequence length="99" mass="11379">MEKLQSREGTGDIETVLKLKQFRLFSGHHYGFRIRSELCEFGLAVSENVSNYALILREQTLRPSLKKLAKEILSLPIQSGEHSSVSTCIYTQQFIITYR</sequence>
<reference evidence="1" key="1">
    <citation type="submission" date="2020-04" db="EMBL/GenBank/DDBJ databases">
        <authorList>
            <person name="Alioto T."/>
            <person name="Alioto T."/>
            <person name="Gomez Garrido J."/>
        </authorList>
    </citation>
    <scope>NUCLEOTIDE SEQUENCE</scope>
    <source>
        <strain evidence="1">A484AB</strain>
    </source>
</reference>
<accession>A0A7D9HS72</accession>
<gene>
    <name evidence="1" type="ORF">PACLA_8A047288</name>
</gene>
<evidence type="ECO:0000313" key="2">
    <source>
        <dbReference type="Proteomes" id="UP001152795"/>
    </source>
</evidence>
<proteinExistence type="predicted"/>
<dbReference type="AlphaFoldDB" id="A0A7D9HS72"/>
<comment type="caution">
    <text evidence="1">The sequence shown here is derived from an EMBL/GenBank/DDBJ whole genome shotgun (WGS) entry which is preliminary data.</text>
</comment>
<dbReference type="EMBL" id="CACRXK020001473">
    <property type="protein sequence ID" value="CAB3989358.1"/>
    <property type="molecule type" value="Genomic_DNA"/>
</dbReference>
<protein>
    <submittedName>
        <fullName evidence="1">---NA</fullName>
    </submittedName>
</protein>
<dbReference type="Proteomes" id="UP001152795">
    <property type="component" value="Unassembled WGS sequence"/>
</dbReference>